<evidence type="ECO:0000313" key="2">
    <source>
        <dbReference type="Proteomes" id="UP001060771"/>
    </source>
</evidence>
<reference evidence="2" key="1">
    <citation type="submission" date="2022-09" db="EMBL/GenBank/DDBJ databases">
        <title>Complete genome sequence of Vulcanisaeta souniana.</title>
        <authorList>
            <person name="Kato S."/>
            <person name="Itoh T."/>
            <person name="Ohkuma M."/>
        </authorList>
    </citation>
    <scope>NUCLEOTIDE SEQUENCE [LARGE SCALE GENOMIC DNA]</scope>
    <source>
        <strain evidence="2">JCM 11219</strain>
    </source>
</reference>
<gene>
    <name evidence="1" type="ORF">Vsou_21580</name>
</gene>
<proteinExistence type="predicted"/>
<dbReference type="EMBL" id="AP026830">
    <property type="protein sequence ID" value="BDR93065.1"/>
    <property type="molecule type" value="Genomic_DNA"/>
</dbReference>
<evidence type="ECO:0008006" key="3">
    <source>
        <dbReference type="Google" id="ProtNLM"/>
    </source>
</evidence>
<protein>
    <recommendedName>
        <fullName evidence="3">GIY-YIG domain-containing protein</fullName>
    </recommendedName>
</protein>
<dbReference type="RefSeq" id="WP_264890726.1">
    <property type="nucleotide sequence ID" value="NZ_AP026830.1"/>
</dbReference>
<dbReference type="GeneID" id="76207701"/>
<name>A0ABM8BPU8_9CREN</name>
<organism evidence="1 2">
    <name type="scientific">Vulcanisaeta souniana JCM 11219</name>
    <dbReference type="NCBI Taxonomy" id="1293586"/>
    <lineage>
        <taxon>Archaea</taxon>
        <taxon>Thermoproteota</taxon>
        <taxon>Thermoprotei</taxon>
        <taxon>Thermoproteales</taxon>
        <taxon>Thermoproteaceae</taxon>
        <taxon>Vulcanisaeta</taxon>
    </lineage>
</organism>
<sequence>MEGNLQSWMMLRSTKACDIELVIKSCLGVIDVLSGDCLLGVYDCRSIDVHGAGVYVFFDGSIVYYVGEAGDVARRLLNEHCPANIGGSEGVVRFLMHYLNEICANSSKWAGLDAVGREEFIKKILSERISRLGIYVVTCKELGDEKQGNRRAKNRLRKELEERLKKELRPILNPY</sequence>
<accession>A0ABM8BPU8</accession>
<keyword evidence="2" id="KW-1185">Reference proteome</keyword>
<evidence type="ECO:0000313" key="1">
    <source>
        <dbReference type="EMBL" id="BDR93065.1"/>
    </source>
</evidence>
<dbReference type="Proteomes" id="UP001060771">
    <property type="component" value="Chromosome"/>
</dbReference>